<evidence type="ECO:0000256" key="2">
    <source>
        <dbReference type="ARBA" id="ARBA00018928"/>
    </source>
</evidence>
<evidence type="ECO:0000256" key="5">
    <source>
        <dbReference type="ARBA" id="ARBA00022555"/>
    </source>
</evidence>
<dbReference type="InterPro" id="IPR045546">
    <property type="entry name" value="Exportin-T_C"/>
</dbReference>
<gene>
    <name evidence="13" type="ORF">PPYR1160_LOCUS2561</name>
    <name evidence="14" type="ORF">PPYR1160_LOCUS2562</name>
</gene>
<evidence type="ECO:0000259" key="12">
    <source>
        <dbReference type="Pfam" id="PF19282"/>
    </source>
</evidence>
<evidence type="ECO:0000256" key="1">
    <source>
        <dbReference type="ARBA" id="ARBA00004496"/>
    </source>
</evidence>
<evidence type="ECO:0000313" key="14">
    <source>
        <dbReference type="EMBL" id="CAD8253070.1"/>
    </source>
</evidence>
<evidence type="ECO:0000259" key="11">
    <source>
        <dbReference type="Pfam" id="PF08389"/>
    </source>
</evidence>
<dbReference type="GO" id="GO:0005643">
    <property type="term" value="C:nuclear pore"/>
    <property type="evidence" value="ECO:0007669"/>
    <property type="project" value="TreeGrafter"/>
</dbReference>
<dbReference type="PANTHER" id="PTHR15952">
    <property type="entry name" value="EXPORTIN-T/LOS1"/>
    <property type="match status" value="1"/>
</dbReference>
<sequence length="1253" mass="135471">MALSAEQLEQAVLSRISGVGEATLVAEEALKKLSSAPDGWRVAIELLLGTHHDAARFFALQILCAATGGARASPSTSVLDSASRLEVQRVLVSWSTGLGNDFAVLLAPFVRVKLAVLLVQLVKIDYPRPAEEDIFEVVLAFAKTGEGATDLLLRVLDALEDDVLSFHVDRSEEEVQRCTMVKEAFKGKGGDSAPGVMVRILHFLLEAAVESMSSGGSSNFVTRCIEGAGTFMGWLDEEICTDPRVLAIFSNALAVAELAEDASNALEDLVKRKMPTFRKVEVIAQPCFFPTAPMQLLRGLLGHSQGALEEVGVLPRVDLAPMQLEQDALLSLVDLNVELLAELSNALRELHTTFLFLQCPQHLRDALGDQVYLFREGKVAREELLFQAKLVSYLTHMVASVLLIALATGPGIAVEKAAFAIMSLTRSVERNKDRQKIESCLLDGAIDTTAIVPLTQFLPAVPPGGGDTTDSFAEHVGQLRNALSSACVLGHRTSGANGALLAVFTSAKSFLDLTAALLQEDGAPGADFAIRTYLPAILAAVIQRCKVPDRHGLRSTRKDAEWFARSHSEYQPGLEAPTTPVEEEEEAQDDLLRGQLTALISNMTRVAPRESLSSVLDFLGALPTPLSQAPAASLDAILYVTRMFLEASHQLKIKCTREDYEMPRFVTKNQQPQTSLWEPGAGLLEMMEALVGSNIPAHPNPRCALEYFELVTERQFLRALTEAHGEGKAPYFYDVLSSIFRDLCGDRGLQHPHSRMRARCPYLLQRGVRLIQKQVDPLVEPIFNVIAPILAEPGRLDLKDALHLYSTLGILLANVKESARTGDLLERTAIPLADHIAALTRDRSDPSQISYYVKALTGVACSVKSFQALHVPVIQSSILRVIDAVVGSLLAFPADKDIRGAVRVTLHRSLPLLPISLYQNFEAVFVTLIQGGDGEDMRDVVELYNQVAIEVSGVMLDTKAASKGARLVAAAEDSAAAVDCSSGLELLDRLLVPLVTRVYELWPHSEGIDSSGLEAPHVAAQRGEVASMLMTVFVQVLGHGISEIFVSARNREYVLQTMLRSVLQALALHGAPSAQKAALNGYTRMALSFLSTDVLEANKDAARIGLPGVRKDFVPDAEMVKVIVDLGISGMVPGCFFALLDASFLPRDPACVNVCSAFGEMLIILRRRLVGSGMIPADFDAGFGKILSSSWDQVCSASETRARCAKVKPEVLAALGDVLREDAFRSSPSGPLTHASIGAAAKALKQLVREAHA</sequence>
<keyword evidence="7 10" id="KW-0539">Nucleus</keyword>
<dbReference type="EMBL" id="HBEA01003410">
    <property type="protein sequence ID" value="CAD8253070.1"/>
    <property type="molecule type" value="Transcribed_RNA"/>
</dbReference>
<dbReference type="GO" id="GO:0031267">
    <property type="term" value="F:small GTPase binding"/>
    <property type="evidence" value="ECO:0007669"/>
    <property type="project" value="InterPro"/>
</dbReference>
<dbReference type="InterPro" id="IPR011989">
    <property type="entry name" value="ARM-like"/>
</dbReference>
<dbReference type="InterPro" id="IPR013598">
    <property type="entry name" value="Exportin-1/Importin-b-like"/>
</dbReference>
<comment type="similarity">
    <text evidence="10">Belongs to the exportin family.</text>
</comment>
<dbReference type="InterPro" id="IPR016024">
    <property type="entry name" value="ARM-type_fold"/>
</dbReference>
<keyword evidence="6 10" id="KW-0694">RNA-binding</keyword>
<evidence type="ECO:0000256" key="8">
    <source>
        <dbReference type="ARBA" id="ARBA00029784"/>
    </source>
</evidence>
<reference evidence="14" key="1">
    <citation type="submission" date="2021-01" db="EMBL/GenBank/DDBJ databases">
        <authorList>
            <person name="Corre E."/>
            <person name="Pelletier E."/>
            <person name="Niang G."/>
            <person name="Scheremetjew M."/>
            <person name="Finn R."/>
            <person name="Kale V."/>
            <person name="Holt S."/>
            <person name="Cochrane G."/>
            <person name="Meng A."/>
            <person name="Brown T."/>
            <person name="Cohen L."/>
        </authorList>
    </citation>
    <scope>NUCLEOTIDE SEQUENCE</scope>
    <source>
        <strain evidence="14">CCMP2078</strain>
    </source>
</reference>
<dbReference type="GO" id="GO:0000049">
    <property type="term" value="F:tRNA binding"/>
    <property type="evidence" value="ECO:0007669"/>
    <property type="project" value="UniProtKB-UniRule"/>
</dbReference>
<dbReference type="PANTHER" id="PTHR15952:SF11">
    <property type="entry name" value="EXPORTIN-T"/>
    <property type="match status" value="1"/>
</dbReference>
<feature type="domain" description="Exportin-1/Importin-beta-like" evidence="11">
    <location>
        <begin position="108"/>
        <end position="265"/>
    </location>
</feature>
<dbReference type="Pfam" id="PF19282">
    <property type="entry name" value="Exportin-T"/>
    <property type="match status" value="1"/>
</dbReference>
<dbReference type="GO" id="GO:0005737">
    <property type="term" value="C:cytoplasm"/>
    <property type="evidence" value="ECO:0007669"/>
    <property type="project" value="UniProtKB-SubCell"/>
</dbReference>
<name>A0A6U0TXV2_9STRA</name>
<proteinExistence type="inferred from homology"/>
<dbReference type="Pfam" id="PF08389">
    <property type="entry name" value="Xpo1"/>
    <property type="match status" value="1"/>
</dbReference>
<comment type="function">
    <text evidence="10">tRNA nucleus export receptor which facilitates tRNA translocation across the nuclear pore complex.</text>
</comment>
<dbReference type="AlphaFoldDB" id="A0A6U0TXV2"/>
<dbReference type="GO" id="GO:0016363">
    <property type="term" value="C:nuclear matrix"/>
    <property type="evidence" value="ECO:0007669"/>
    <property type="project" value="TreeGrafter"/>
</dbReference>
<accession>A0A6U0TXV2</accession>
<dbReference type="Gene3D" id="1.25.10.10">
    <property type="entry name" value="Leucine-rich Repeat Variant"/>
    <property type="match status" value="3"/>
</dbReference>
<evidence type="ECO:0000256" key="6">
    <source>
        <dbReference type="ARBA" id="ARBA00022884"/>
    </source>
</evidence>
<evidence type="ECO:0000256" key="10">
    <source>
        <dbReference type="RuleBase" id="RU366037"/>
    </source>
</evidence>
<evidence type="ECO:0000256" key="4">
    <source>
        <dbReference type="ARBA" id="ARBA00022490"/>
    </source>
</evidence>
<keyword evidence="5 10" id="KW-0820">tRNA-binding</keyword>
<comment type="subcellular location">
    <subcellularLocation>
        <location evidence="1 10">Cytoplasm</location>
    </subcellularLocation>
    <subcellularLocation>
        <location evidence="10">Nucleus</location>
    </subcellularLocation>
    <text evidence="10">Shuttles between the nucleus and the cytoplasm.</text>
</comment>
<keyword evidence="3 10" id="KW-0813">Transport</keyword>
<feature type="domain" description="Exportin-T C-terminal" evidence="12">
    <location>
        <begin position="681"/>
        <end position="791"/>
    </location>
</feature>
<dbReference type="GO" id="GO:0071528">
    <property type="term" value="P:tRNA re-export from nucleus"/>
    <property type="evidence" value="ECO:0007669"/>
    <property type="project" value="UniProtKB-UniRule"/>
</dbReference>
<dbReference type="InterPro" id="IPR040017">
    <property type="entry name" value="XPOT"/>
</dbReference>
<evidence type="ECO:0000256" key="7">
    <source>
        <dbReference type="ARBA" id="ARBA00023242"/>
    </source>
</evidence>
<evidence type="ECO:0000256" key="9">
    <source>
        <dbReference type="ARBA" id="ARBA00032199"/>
    </source>
</evidence>
<organism evidence="14">
    <name type="scientific">Pinguiococcus pyrenoidosus</name>
    <dbReference type="NCBI Taxonomy" id="172671"/>
    <lineage>
        <taxon>Eukaryota</taxon>
        <taxon>Sar</taxon>
        <taxon>Stramenopiles</taxon>
        <taxon>Ochrophyta</taxon>
        <taxon>Pinguiophyceae</taxon>
        <taxon>Pinguiochrysidales</taxon>
        <taxon>Pinguiochrysidaceae</taxon>
        <taxon>Pinguiococcus</taxon>
    </lineage>
</organism>
<dbReference type="SUPFAM" id="SSF48371">
    <property type="entry name" value="ARM repeat"/>
    <property type="match status" value="1"/>
</dbReference>
<protein>
    <recommendedName>
        <fullName evidence="2 10">Exportin-T</fullName>
    </recommendedName>
    <alternativeName>
        <fullName evidence="8 10">Exportin(tRNA)</fullName>
    </alternativeName>
    <alternativeName>
        <fullName evidence="9 10">tRNA exportin</fullName>
    </alternativeName>
</protein>
<keyword evidence="4 10" id="KW-0963">Cytoplasm</keyword>
<dbReference type="EMBL" id="HBEA01003409">
    <property type="protein sequence ID" value="CAD8253069.1"/>
    <property type="molecule type" value="Transcribed_RNA"/>
</dbReference>
<evidence type="ECO:0000313" key="13">
    <source>
        <dbReference type="EMBL" id="CAD8253069.1"/>
    </source>
</evidence>
<evidence type="ECO:0000256" key="3">
    <source>
        <dbReference type="ARBA" id="ARBA00022448"/>
    </source>
</evidence>